<feature type="region of interest" description="Disordered" evidence="25">
    <location>
        <begin position="1"/>
        <end position="26"/>
    </location>
</feature>
<feature type="domain" description="Major facilitator superfamily (MFS) profile" evidence="27">
    <location>
        <begin position="140"/>
        <end position="549"/>
    </location>
</feature>
<comment type="catalytic activity">
    <reaction evidence="11">
        <text>L-alpha-aminoacyl-L-histidine(out) = L-alpha-aminoacyl-L-histidine(in)</text>
        <dbReference type="Rhea" id="RHEA:79375"/>
        <dbReference type="ChEBI" id="CHEBI:229967"/>
    </reaction>
</comment>
<dbReference type="Proteomes" id="UP000828390">
    <property type="component" value="Unassembled WGS sequence"/>
</dbReference>
<evidence type="ECO:0000256" key="14">
    <source>
        <dbReference type="ARBA" id="ARBA00044898"/>
    </source>
</evidence>
<comment type="subunit">
    <text evidence="24">Homodimer. Interacts with lysosomal protein GLMP (via lumenal domain); the interaction starts while both proteins are still in the endoplasmic reticulum and is required for stabilization of MFSD1 in lysosomes but has no direct effect on its targeting to lysosomes or transporter activity.</text>
</comment>
<comment type="catalytic activity">
    <reaction evidence="14">
        <text>L-aspartyl-L-lysine(out) = L-aspartyl-L-lysine(in)</text>
        <dbReference type="Rhea" id="RHEA:79411"/>
        <dbReference type="ChEBI" id="CHEBI:229953"/>
    </reaction>
</comment>
<evidence type="ECO:0000256" key="16">
    <source>
        <dbReference type="ARBA" id="ARBA00044900"/>
    </source>
</evidence>
<evidence type="ECO:0000256" key="6">
    <source>
        <dbReference type="ARBA" id="ARBA00023136"/>
    </source>
</evidence>
<evidence type="ECO:0000259" key="27">
    <source>
        <dbReference type="PROSITE" id="PS50850"/>
    </source>
</evidence>
<dbReference type="AlphaFoldDB" id="A0A9D4FR50"/>
<keyword evidence="7" id="KW-0458">Lysosome</keyword>
<dbReference type="InterPro" id="IPR011701">
    <property type="entry name" value="MFS"/>
</dbReference>
<dbReference type="Pfam" id="PF07690">
    <property type="entry name" value="MFS_1"/>
    <property type="match status" value="1"/>
</dbReference>
<evidence type="ECO:0000313" key="28">
    <source>
        <dbReference type="EMBL" id="KAH3803483.1"/>
    </source>
</evidence>
<name>A0A9D4FR50_DREPO</name>
<evidence type="ECO:0000256" key="11">
    <source>
        <dbReference type="ARBA" id="ARBA00044884"/>
    </source>
</evidence>
<comment type="catalytic activity">
    <reaction evidence="16">
        <text>L-lysyl-L-lysine(out) = L-lysyl-L-lysine(in)</text>
        <dbReference type="Rhea" id="RHEA:79403"/>
        <dbReference type="ChEBI" id="CHEBI:229956"/>
    </reaction>
</comment>
<feature type="transmembrane region" description="Helical" evidence="26">
    <location>
        <begin position="370"/>
        <end position="388"/>
    </location>
</feature>
<comment type="catalytic activity">
    <reaction evidence="20">
        <text>L-lysyl-glycine(out) = L-lysyl-glycine(in)</text>
        <dbReference type="Rhea" id="RHEA:79407"/>
        <dbReference type="ChEBI" id="CHEBI:191202"/>
    </reaction>
</comment>
<dbReference type="PROSITE" id="PS50850">
    <property type="entry name" value="MFS"/>
    <property type="match status" value="1"/>
</dbReference>
<feature type="transmembrane region" description="Helical" evidence="26">
    <location>
        <begin position="435"/>
        <end position="457"/>
    </location>
</feature>
<comment type="catalytic activity">
    <reaction evidence="9">
        <text>L-histidyl-glycine(out) = L-histidyl-glycine(in)</text>
        <dbReference type="Rhea" id="RHEA:79395"/>
        <dbReference type="ChEBI" id="CHEBI:229957"/>
    </reaction>
</comment>
<dbReference type="InterPro" id="IPR052187">
    <property type="entry name" value="MFSD1"/>
</dbReference>
<feature type="transmembrane region" description="Helical" evidence="26">
    <location>
        <begin position="239"/>
        <end position="260"/>
    </location>
</feature>
<accession>A0A9D4FR50</accession>
<evidence type="ECO:0000256" key="18">
    <source>
        <dbReference type="ARBA" id="ARBA00044912"/>
    </source>
</evidence>
<keyword evidence="3" id="KW-0813">Transport</keyword>
<evidence type="ECO:0000256" key="3">
    <source>
        <dbReference type="ARBA" id="ARBA00022448"/>
    </source>
</evidence>
<gene>
    <name evidence="28" type="ORF">DPMN_131744</name>
</gene>
<comment type="catalytic activity">
    <reaction evidence="15">
        <text>L-arginyl-L-alpha-amino acid(out) = L-arginyl-L-alpha-amino acid(in)</text>
        <dbReference type="Rhea" id="RHEA:79371"/>
        <dbReference type="ChEBI" id="CHEBI:84315"/>
    </reaction>
</comment>
<keyword evidence="5 26" id="KW-1133">Transmembrane helix</keyword>
<dbReference type="PANTHER" id="PTHR23512:SF3">
    <property type="entry name" value="MAJOR FACILITATOR SUPERFAMILY DOMAIN-CONTAINING PROTEIN 1"/>
    <property type="match status" value="1"/>
</dbReference>
<evidence type="ECO:0000256" key="26">
    <source>
        <dbReference type="SAM" id="Phobius"/>
    </source>
</evidence>
<organism evidence="28 29">
    <name type="scientific">Dreissena polymorpha</name>
    <name type="common">Zebra mussel</name>
    <name type="synonym">Mytilus polymorpha</name>
    <dbReference type="NCBI Taxonomy" id="45954"/>
    <lineage>
        <taxon>Eukaryota</taxon>
        <taxon>Metazoa</taxon>
        <taxon>Spiralia</taxon>
        <taxon>Lophotrochozoa</taxon>
        <taxon>Mollusca</taxon>
        <taxon>Bivalvia</taxon>
        <taxon>Autobranchia</taxon>
        <taxon>Heteroconchia</taxon>
        <taxon>Euheterodonta</taxon>
        <taxon>Imparidentia</taxon>
        <taxon>Neoheterodontei</taxon>
        <taxon>Myida</taxon>
        <taxon>Dreissenoidea</taxon>
        <taxon>Dreissenidae</taxon>
        <taxon>Dreissena</taxon>
    </lineage>
</organism>
<comment type="function">
    <text evidence="23">Lysosomal dipeptide uniporter that selectively exports lysine, arginine or histidine-containing dipeptides with a net positive charge from the lysosome lumen into the cytosol. Could play a role in a specific type of protein O-glycosylation indirectly regulating macrophages migration and tissue invasion. Also essential for liver homeostasis.</text>
</comment>
<evidence type="ECO:0000256" key="1">
    <source>
        <dbReference type="ARBA" id="ARBA00004155"/>
    </source>
</evidence>
<evidence type="ECO:0000256" key="8">
    <source>
        <dbReference type="ARBA" id="ARBA00044876"/>
    </source>
</evidence>
<evidence type="ECO:0000256" key="4">
    <source>
        <dbReference type="ARBA" id="ARBA00022692"/>
    </source>
</evidence>
<evidence type="ECO:0000256" key="10">
    <source>
        <dbReference type="ARBA" id="ARBA00044881"/>
    </source>
</evidence>
<dbReference type="GO" id="GO:0005765">
    <property type="term" value="C:lysosomal membrane"/>
    <property type="evidence" value="ECO:0007669"/>
    <property type="project" value="UniProtKB-SubCell"/>
</dbReference>
<dbReference type="InterPro" id="IPR020846">
    <property type="entry name" value="MFS_dom"/>
</dbReference>
<evidence type="ECO:0000256" key="25">
    <source>
        <dbReference type="SAM" id="MobiDB-lite"/>
    </source>
</evidence>
<evidence type="ECO:0000256" key="9">
    <source>
        <dbReference type="ARBA" id="ARBA00044878"/>
    </source>
</evidence>
<feature type="transmembrane region" description="Helical" evidence="26">
    <location>
        <begin position="302"/>
        <end position="326"/>
    </location>
</feature>
<sequence>MGNAATERKPLLSKSSVGATGPPHDRYTSALASEYHQVKEKLITNRNRHNSISSNISSNESSPLLCGADKDSDVGYKHYITYGGICSGVSGVWGCDSQVAVSCLEPSINAIEERPDDDEIVENTDVLTCSPNTRLYRYGLLVFLCIAGLCEYITSESPSALQKHVVKDIDISETQYMGFYSTVQWAEIISSLAGGFIVDRIGNPISLVTSAGLITIAQTIFAVGALLRNYGTMLGARIFLGLVSSTLVIACDNLVVKWFHMKELNMVLGLKISFARASSVMTLNMMDPIYQQLLTRNVPWKALGFTLLAGSCIAVLSTLCSVLVAIMDKRADKLGFNKNNSNDENDNKKETEENQSMTTCSDVRRFPASFWLIGISASLYYMQLFPFVAQGELYFVKKYDRSLDGANAINSIVFLVGAVTIPLFGAAIDKVGRNLIWMLTGLFLSLASHLLLTFTFVEPYACTVLLGLGYSLVVTTWQPLVTYVIAPSHLGTAFGIAFTINSACQAVNAYITGYIVDNMGYFVLEVFFIMCTTCSIVFTLLLYLRDASSGKTLNLTAKERSRKTK</sequence>
<feature type="transmembrane region" description="Helical" evidence="26">
    <location>
        <begin position="522"/>
        <end position="544"/>
    </location>
</feature>
<evidence type="ECO:0000256" key="22">
    <source>
        <dbReference type="ARBA" id="ARBA00045018"/>
    </source>
</evidence>
<feature type="compositionally biased region" description="Basic and acidic residues" evidence="25">
    <location>
        <begin position="1"/>
        <end position="10"/>
    </location>
</feature>
<comment type="catalytic activity">
    <reaction evidence="12">
        <text>L-lysyl-L-alpha-amino acid(out) = L-lysyl-L-alpha-amino acid(in)</text>
        <dbReference type="Rhea" id="RHEA:79387"/>
        <dbReference type="ChEBI" id="CHEBI:229965"/>
    </reaction>
</comment>
<feature type="transmembrane region" description="Helical" evidence="26">
    <location>
        <begin position="408"/>
        <end position="428"/>
    </location>
</feature>
<proteinExistence type="inferred from homology"/>
<comment type="similarity">
    <text evidence="2">Belongs to the major facilitator superfamily.</text>
</comment>
<comment type="catalytic activity">
    <reaction evidence="17">
        <text>L-arginyl-glycine(out) = L-arginyl-glycine(in)</text>
        <dbReference type="Rhea" id="RHEA:79391"/>
        <dbReference type="ChEBI" id="CHEBI:229955"/>
    </reaction>
</comment>
<evidence type="ECO:0000256" key="24">
    <source>
        <dbReference type="ARBA" id="ARBA00046376"/>
    </source>
</evidence>
<comment type="catalytic activity">
    <reaction evidence="19">
        <text>L-alanyl-L-lysine(out) = L-alanyl-L-lysine(in)</text>
        <dbReference type="Rhea" id="RHEA:79415"/>
        <dbReference type="ChEBI" id="CHEBI:192470"/>
    </reaction>
</comment>
<keyword evidence="6 26" id="KW-0472">Membrane</keyword>
<comment type="subcellular location">
    <subcellularLocation>
        <location evidence="1">Lysosome membrane</location>
        <topology evidence="1">Multi-pass membrane protein</topology>
    </subcellularLocation>
</comment>
<feature type="transmembrane region" description="Helical" evidence="26">
    <location>
        <begin position="204"/>
        <end position="227"/>
    </location>
</feature>
<evidence type="ECO:0000256" key="23">
    <source>
        <dbReference type="ARBA" id="ARBA00045709"/>
    </source>
</evidence>
<dbReference type="Gene3D" id="1.20.1250.20">
    <property type="entry name" value="MFS general substrate transporter like domains"/>
    <property type="match status" value="2"/>
</dbReference>
<dbReference type="EMBL" id="JAIWYP010000006">
    <property type="protein sequence ID" value="KAH3803483.1"/>
    <property type="molecule type" value="Genomic_DNA"/>
</dbReference>
<reference evidence="28" key="2">
    <citation type="submission" date="2020-11" db="EMBL/GenBank/DDBJ databases">
        <authorList>
            <person name="McCartney M.A."/>
            <person name="Auch B."/>
            <person name="Kono T."/>
            <person name="Mallez S."/>
            <person name="Becker A."/>
            <person name="Gohl D.M."/>
            <person name="Silverstein K.A.T."/>
            <person name="Koren S."/>
            <person name="Bechman K.B."/>
            <person name="Herman A."/>
            <person name="Abrahante J.E."/>
            <person name="Garbe J."/>
        </authorList>
    </citation>
    <scope>NUCLEOTIDE SEQUENCE</scope>
    <source>
        <strain evidence="28">Duluth1</strain>
        <tissue evidence="28">Whole animal</tissue>
    </source>
</reference>
<evidence type="ECO:0000256" key="20">
    <source>
        <dbReference type="ARBA" id="ARBA00044924"/>
    </source>
</evidence>
<comment type="catalytic activity">
    <reaction evidence="18">
        <text>L-histidyl-L-alpha-amino acid(out) = L-histidyl-L-alpha-amino acid(in)</text>
        <dbReference type="Rhea" id="RHEA:79379"/>
        <dbReference type="ChEBI" id="CHEBI:229964"/>
    </reaction>
</comment>
<comment type="catalytic activity">
    <reaction evidence="13">
        <text>L-alpha-aminoacyl-L-lysine(out) = L-alpha-aminoacyl-L-lysine(in)</text>
        <dbReference type="Rhea" id="RHEA:79383"/>
        <dbReference type="ChEBI" id="CHEBI:229966"/>
    </reaction>
</comment>
<comment type="catalytic activity">
    <reaction evidence="10">
        <text>L-alpha-aminoacyl-L-arginine(out) = L-alpha-aminoacyl-L-arginine(in)</text>
        <dbReference type="Rhea" id="RHEA:79367"/>
        <dbReference type="ChEBI" id="CHEBI:229968"/>
    </reaction>
</comment>
<evidence type="ECO:0000256" key="13">
    <source>
        <dbReference type="ARBA" id="ARBA00044893"/>
    </source>
</evidence>
<feature type="transmembrane region" description="Helical" evidence="26">
    <location>
        <begin position="493"/>
        <end position="516"/>
    </location>
</feature>
<dbReference type="SUPFAM" id="SSF103473">
    <property type="entry name" value="MFS general substrate transporter"/>
    <property type="match status" value="1"/>
</dbReference>
<evidence type="ECO:0000313" key="29">
    <source>
        <dbReference type="Proteomes" id="UP000828390"/>
    </source>
</evidence>
<keyword evidence="4 26" id="KW-0812">Transmembrane</keyword>
<dbReference type="InterPro" id="IPR036259">
    <property type="entry name" value="MFS_trans_sf"/>
</dbReference>
<reference evidence="28" key="1">
    <citation type="journal article" date="2019" name="bioRxiv">
        <title>The Genome of the Zebra Mussel, Dreissena polymorpha: A Resource for Invasive Species Research.</title>
        <authorList>
            <person name="McCartney M.A."/>
            <person name="Auch B."/>
            <person name="Kono T."/>
            <person name="Mallez S."/>
            <person name="Zhang Y."/>
            <person name="Obille A."/>
            <person name="Becker A."/>
            <person name="Abrahante J.E."/>
            <person name="Garbe J."/>
            <person name="Badalamenti J.P."/>
            <person name="Herman A."/>
            <person name="Mangelson H."/>
            <person name="Liachko I."/>
            <person name="Sullivan S."/>
            <person name="Sone E.D."/>
            <person name="Koren S."/>
            <person name="Silverstein K.A.T."/>
            <person name="Beckman K.B."/>
            <person name="Gohl D.M."/>
        </authorList>
    </citation>
    <scope>NUCLEOTIDE SEQUENCE</scope>
    <source>
        <strain evidence="28">Duluth1</strain>
        <tissue evidence="28">Whole animal</tissue>
    </source>
</reference>
<protein>
    <recommendedName>
        <fullName evidence="21">Lysosomal dipeptide transporter MFSD1</fullName>
    </recommendedName>
    <alternativeName>
        <fullName evidence="22">Major facilitator superfamily domain-containing protein 1</fullName>
    </alternativeName>
</protein>
<evidence type="ECO:0000256" key="17">
    <source>
        <dbReference type="ARBA" id="ARBA00044903"/>
    </source>
</evidence>
<dbReference type="PANTHER" id="PTHR23512">
    <property type="entry name" value="MAJOR FACILITATOR SUPERFAMILY DOMAIN-CONTAINING PROTEIN 1"/>
    <property type="match status" value="1"/>
</dbReference>
<feature type="transmembrane region" description="Helical" evidence="26">
    <location>
        <begin position="135"/>
        <end position="155"/>
    </location>
</feature>
<feature type="transmembrane region" description="Helical" evidence="26">
    <location>
        <begin position="463"/>
        <end position="486"/>
    </location>
</feature>
<evidence type="ECO:0000256" key="7">
    <source>
        <dbReference type="ARBA" id="ARBA00023228"/>
    </source>
</evidence>
<comment type="caution">
    <text evidence="28">The sequence shown here is derived from an EMBL/GenBank/DDBJ whole genome shotgun (WGS) entry which is preliminary data.</text>
</comment>
<evidence type="ECO:0000256" key="21">
    <source>
        <dbReference type="ARBA" id="ARBA00044985"/>
    </source>
</evidence>
<dbReference type="GO" id="GO:0022857">
    <property type="term" value="F:transmembrane transporter activity"/>
    <property type="evidence" value="ECO:0007669"/>
    <property type="project" value="InterPro"/>
</dbReference>
<evidence type="ECO:0000256" key="19">
    <source>
        <dbReference type="ARBA" id="ARBA00044919"/>
    </source>
</evidence>
<comment type="catalytic activity">
    <reaction evidence="8">
        <text>L-lysyl-L-alanine(out) = L-lysyl-L-alanine(in)</text>
        <dbReference type="Rhea" id="RHEA:79399"/>
        <dbReference type="ChEBI" id="CHEBI:229954"/>
    </reaction>
</comment>
<evidence type="ECO:0000256" key="2">
    <source>
        <dbReference type="ARBA" id="ARBA00008335"/>
    </source>
</evidence>
<feature type="region of interest" description="Disordered" evidence="25">
    <location>
        <begin position="337"/>
        <end position="356"/>
    </location>
</feature>
<evidence type="ECO:0000256" key="12">
    <source>
        <dbReference type="ARBA" id="ARBA00044891"/>
    </source>
</evidence>
<keyword evidence="29" id="KW-1185">Reference proteome</keyword>
<evidence type="ECO:0000256" key="15">
    <source>
        <dbReference type="ARBA" id="ARBA00044899"/>
    </source>
</evidence>
<evidence type="ECO:0000256" key="5">
    <source>
        <dbReference type="ARBA" id="ARBA00022989"/>
    </source>
</evidence>